<keyword evidence="2" id="KW-0285">Flavoprotein</keyword>
<dbReference type="InterPro" id="IPR051169">
    <property type="entry name" value="NADH-Q_oxidoreductase"/>
</dbReference>
<protein>
    <submittedName>
        <fullName evidence="5">FAD-dependent oxidoreductase</fullName>
    </submittedName>
</protein>
<dbReference type="Gene3D" id="3.50.50.100">
    <property type="match status" value="1"/>
</dbReference>
<dbReference type="RefSeq" id="WP_201102951.1">
    <property type="nucleotide sequence ID" value="NZ_CP067977.1"/>
</dbReference>
<name>A0ABX7BM09_9CAUL</name>
<dbReference type="InterPro" id="IPR036188">
    <property type="entry name" value="FAD/NAD-bd_sf"/>
</dbReference>
<dbReference type="EMBL" id="CP067977">
    <property type="protein sequence ID" value="QQQ18581.1"/>
    <property type="molecule type" value="Genomic_DNA"/>
</dbReference>
<organism evidence="5 6">
    <name type="scientific">Brevundimonas vitisensis</name>
    <dbReference type="NCBI Taxonomy" id="2800818"/>
    <lineage>
        <taxon>Bacteria</taxon>
        <taxon>Pseudomonadati</taxon>
        <taxon>Pseudomonadota</taxon>
        <taxon>Alphaproteobacteria</taxon>
        <taxon>Caulobacterales</taxon>
        <taxon>Caulobacteraceae</taxon>
        <taxon>Brevundimonas</taxon>
    </lineage>
</organism>
<evidence type="ECO:0000313" key="6">
    <source>
        <dbReference type="Proteomes" id="UP000595448"/>
    </source>
</evidence>
<dbReference type="PANTHER" id="PTHR42913">
    <property type="entry name" value="APOPTOSIS-INDUCING FACTOR 1"/>
    <property type="match status" value="1"/>
</dbReference>
<accession>A0ABX7BM09</accession>
<evidence type="ECO:0000256" key="1">
    <source>
        <dbReference type="ARBA" id="ARBA00001974"/>
    </source>
</evidence>
<sequence>MSEIPQGPVAAHRFKVVIVGGGFGGLECAKALAGGDCDVLLGCVTIGKTTMAAETVLWAAGVRASPAARWLCAPSDRAGRVIVGPDLTLPSDAPVYVIGDTASVMHEGKMVPGVAPAAKQMGRYVGDRLRQRIDGESITTAPFRYRHQGIWRP</sequence>
<proteinExistence type="predicted"/>
<keyword evidence="3" id="KW-0274">FAD</keyword>
<evidence type="ECO:0000256" key="3">
    <source>
        <dbReference type="ARBA" id="ARBA00022827"/>
    </source>
</evidence>
<reference evidence="5 6" key="1">
    <citation type="submission" date="2021-01" db="EMBL/GenBank/DDBJ databases">
        <title>Brevundimonas vitis sp. nov., an bacterium isolated from grape (Vitis vinifera).</title>
        <authorList>
            <person name="Jiang L."/>
            <person name="Lee J."/>
        </authorList>
    </citation>
    <scope>NUCLEOTIDE SEQUENCE [LARGE SCALE GENOMIC DNA]</scope>
    <source>
        <strain evidence="5 6">GRTSA-9</strain>
    </source>
</reference>
<keyword evidence="6" id="KW-1185">Reference proteome</keyword>
<keyword evidence="4" id="KW-0560">Oxidoreductase</keyword>
<evidence type="ECO:0000256" key="4">
    <source>
        <dbReference type="ARBA" id="ARBA00023002"/>
    </source>
</evidence>
<evidence type="ECO:0000313" key="5">
    <source>
        <dbReference type="EMBL" id="QQQ18581.1"/>
    </source>
</evidence>
<dbReference type="SUPFAM" id="SSF51905">
    <property type="entry name" value="FAD/NAD(P)-binding domain"/>
    <property type="match status" value="1"/>
</dbReference>
<dbReference type="PANTHER" id="PTHR42913:SF3">
    <property type="entry name" value="64 KDA MITOCHONDRIAL NADH DEHYDROGENASE (EUROFUNG)"/>
    <property type="match status" value="1"/>
</dbReference>
<evidence type="ECO:0000256" key="2">
    <source>
        <dbReference type="ARBA" id="ARBA00022630"/>
    </source>
</evidence>
<gene>
    <name evidence="5" type="ORF">JIP62_15065</name>
</gene>
<dbReference type="Proteomes" id="UP000595448">
    <property type="component" value="Chromosome"/>
</dbReference>
<comment type="cofactor">
    <cofactor evidence="1">
        <name>FAD</name>
        <dbReference type="ChEBI" id="CHEBI:57692"/>
    </cofactor>
</comment>